<comment type="caution">
    <text evidence="2">The sequence shown here is derived from an EMBL/GenBank/DDBJ whole genome shotgun (WGS) entry which is preliminary data.</text>
</comment>
<dbReference type="RefSeq" id="WP_023510215.1">
    <property type="nucleotide sequence ID" value="NZ_AWTC01000008.1"/>
</dbReference>
<reference evidence="2" key="2">
    <citation type="submission" date="2013-09" db="EMBL/GenBank/DDBJ databases">
        <authorList>
            <person name="Jiang X."/>
            <person name="Xue Y."/>
            <person name="Wang L."/>
            <person name="Yu B."/>
            <person name="Ma Y."/>
        </authorList>
    </citation>
    <scope>NUCLEOTIDE SEQUENCE</scope>
    <source>
        <strain evidence="2">DSM 442</strain>
    </source>
</reference>
<sequence length="181" mass="20127">MASKSLNGKSNIINLVIVGILGGIISGIVKLGWENLLPPRTVARNLTNPPQELLQQMGIPAHITHLTYVYSGLHMPWVSFIIHFSFSIVFAIIYCILAERFPKITIGQGTVFGLAVWVAFHLIIMPIMGTVPPVWKQPFAEHLSEALGHMVWMWVIDVFRTRNDFKNKAAQKLTVGASVAK</sequence>
<dbReference type="InterPro" id="IPR009898">
    <property type="entry name" value="DUF1440"/>
</dbReference>
<dbReference type="STRING" id="1395513.P343_09785"/>
<evidence type="ECO:0000313" key="2">
    <source>
        <dbReference type="EMBL" id="EST11928.1"/>
    </source>
</evidence>
<keyword evidence="3" id="KW-1185">Reference proteome</keyword>
<evidence type="ECO:0000313" key="3">
    <source>
        <dbReference type="Proteomes" id="UP000018296"/>
    </source>
</evidence>
<evidence type="ECO:0000256" key="1">
    <source>
        <dbReference type="SAM" id="Phobius"/>
    </source>
</evidence>
<keyword evidence="1" id="KW-0472">Membrane</keyword>
<evidence type="ECO:0008006" key="4">
    <source>
        <dbReference type="Google" id="ProtNLM"/>
    </source>
</evidence>
<accession>V6IX39</accession>
<gene>
    <name evidence="2" type="ORF">P343_09785</name>
</gene>
<name>V6IX39_9BACL</name>
<feature type="transmembrane region" description="Helical" evidence="1">
    <location>
        <begin position="12"/>
        <end position="33"/>
    </location>
</feature>
<proteinExistence type="predicted"/>
<keyword evidence="1" id="KW-0812">Transmembrane</keyword>
<dbReference type="Proteomes" id="UP000018296">
    <property type="component" value="Unassembled WGS sequence"/>
</dbReference>
<organism evidence="2 3">
    <name type="scientific">Sporolactobacillus laevolacticus DSM 442</name>
    <dbReference type="NCBI Taxonomy" id="1395513"/>
    <lineage>
        <taxon>Bacteria</taxon>
        <taxon>Bacillati</taxon>
        <taxon>Bacillota</taxon>
        <taxon>Bacilli</taxon>
        <taxon>Bacillales</taxon>
        <taxon>Sporolactobacillaceae</taxon>
        <taxon>Sporolactobacillus</taxon>
    </lineage>
</organism>
<dbReference type="PATRIC" id="fig|1395513.3.peg.1974"/>
<dbReference type="OrthoDB" id="1629003at2"/>
<keyword evidence="1" id="KW-1133">Transmembrane helix</keyword>
<dbReference type="eggNOG" id="COG3477">
    <property type="taxonomic scope" value="Bacteria"/>
</dbReference>
<dbReference type="AlphaFoldDB" id="V6IX39"/>
<feature type="transmembrane region" description="Helical" evidence="1">
    <location>
        <begin position="109"/>
        <end position="127"/>
    </location>
</feature>
<reference evidence="2" key="1">
    <citation type="journal article" date="2013" name="Genome Announc.">
        <title>Genome Sequence of Sporolactobacillus laevolacticus DSM442, an Efficient Polymer-Grade D-Lactate Producer from Agricultural Waste Cottonseed as a Nitrogen Source.</title>
        <authorList>
            <person name="Wang H."/>
            <person name="Wang L."/>
            <person name="Ju J."/>
            <person name="Yu B."/>
            <person name="Ma Y."/>
        </authorList>
    </citation>
    <scope>NUCLEOTIDE SEQUENCE [LARGE SCALE GENOMIC DNA]</scope>
    <source>
        <strain evidence="2">DSM 442</strain>
    </source>
</reference>
<dbReference type="Pfam" id="PF07274">
    <property type="entry name" value="DUF1440"/>
    <property type="match status" value="1"/>
</dbReference>
<feature type="transmembrane region" description="Helical" evidence="1">
    <location>
        <begin position="77"/>
        <end position="97"/>
    </location>
</feature>
<protein>
    <recommendedName>
        <fullName evidence="4">DUF1440 domain-containing protein</fullName>
    </recommendedName>
</protein>
<dbReference type="EMBL" id="AWTC01000008">
    <property type="protein sequence ID" value="EST11928.1"/>
    <property type="molecule type" value="Genomic_DNA"/>
</dbReference>